<sequence>MDEAAGFDLVSPCADRQIGTKGRPKPARNSSKSGGAATRTSAPLACNCSASATIGSTSPRDPYVDNKTRIHTPQIGYRE</sequence>
<evidence type="ECO:0000313" key="3">
    <source>
        <dbReference type="Proteomes" id="UP001501222"/>
    </source>
</evidence>
<evidence type="ECO:0000256" key="1">
    <source>
        <dbReference type="SAM" id="MobiDB-lite"/>
    </source>
</evidence>
<comment type="caution">
    <text evidence="2">The sequence shown here is derived from an EMBL/GenBank/DDBJ whole genome shotgun (WGS) entry which is preliminary data.</text>
</comment>
<evidence type="ECO:0000313" key="2">
    <source>
        <dbReference type="EMBL" id="GAA3575357.1"/>
    </source>
</evidence>
<name>A0ABP6Y048_9ACTN</name>
<organism evidence="2 3">
    <name type="scientific">Kribbella ginsengisoli</name>
    <dbReference type="NCBI Taxonomy" id="363865"/>
    <lineage>
        <taxon>Bacteria</taxon>
        <taxon>Bacillati</taxon>
        <taxon>Actinomycetota</taxon>
        <taxon>Actinomycetes</taxon>
        <taxon>Propionibacteriales</taxon>
        <taxon>Kribbellaceae</taxon>
        <taxon>Kribbella</taxon>
    </lineage>
</organism>
<proteinExistence type="predicted"/>
<feature type="compositionally biased region" description="Polar residues" evidence="1">
    <location>
        <begin position="48"/>
        <end position="59"/>
    </location>
</feature>
<feature type="region of interest" description="Disordered" evidence="1">
    <location>
        <begin position="1"/>
        <end position="79"/>
    </location>
</feature>
<protein>
    <submittedName>
        <fullName evidence="2">Uncharacterized protein</fullName>
    </submittedName>
</protein>
<feature type="compositionally biased region" description="Polar residues" evidence="1">
    <location>
        <begin position="28"/>
        <end position="41"/>
    </location>
</feature>
<dbReference type="EMBL" id="BAABAA010000007">
    <property type="protein sequence ID" value="GAA3575357.1"/>
    <property type="molecule type" value="Genomic_DNA"/>
</dbReference>
<keyword evidence="3" id="KW-1185">Reference proteome</keyword>
<reference evidence="3" key="1">
    <citation type="journal article" date="2019" name="Int. J. Syst. Evol. Microbiol.">
        <title>The Global Catalogue of Microorganisms (GCM) 10K type strain sequencing project: providing services to taxonomists for standard genome sequencing and annotation.</title>
        <authorList>
            <consortium name="The Broad Institute Genomics Platform"/>
            <consortium name="The Broad Institute Genome Sequencing Center for Infectious Disease"/>
            <person name="Wu L."/>
            <person name="Ma J."/>
        </authorList>
    </citation>
    <scope>NUCLEOTIDE SEQUENCE [LARGE SCALE GENOMIC DNA]</scope>
    <source>
        <strain evidence="3">JCM 16928</strain>
    </source>
</reference>
<gene>
    <name evidence="2" type="ORF">GCM10022235_51230</name>
</gene>
<dbReference type="Proteomes" id="UP001501222">
    <property type="component" value="Unassembled WGS sequence"/>
</dbReference>
<accession>A0ABP6Y048</accession>